<dbReference type="Proteomes" id="UP000538507">
    <property type="component" value="Unassembled WGS sequence"/>
</dbReference>
<dbReference type="CDD" id="cd06257">
    <property type="entry name" value="DnaJ"/>
    <property type="match status" value="1"/>
</dbReference>
<evidence type="ECO:0000259" key="4">
    <source>
        <dbReference type="PROSITE" id="PS50076"/>
    </source>
</evidence>
<dbReference type="Gene3D" id="1.10.287.110">
    <property type="entry name" value="DnaJ domain"/>
    <property type="match status" value="1"/>
</dbReference>
<feature type="region of interest" description="Disordered" evidence="3">
    <location>
        <begin position="142"/>
        <end position="199"/>
    </location>
</feature>
<accession>A0AAE2SUQ3</accession>
<evidence type="ECO:0000313" key="5">
    <source>
        <dbReference type="EMBL" id="MBB4288732.1"/>
    </source>
</evidence>
<dbReference type="Pfam" id="PF01556">
    <property type="entry name" value="DnaJ_C"/>
    <property type="match status" value="1"/>
</dbReference>
<dbReference type="SMART" id="SM00271">
    <property type="entry name" value="DnaJ"/>
    <property type="match status" value="1"/>
</dbReference>
<sequence>MRDPYKILGVKRDAAADEIKAAWRNMAKSAHPDHNQGDPSATARFAEIGRAYETLKDPRKRSLFDNAVRMAEAKKQEQTIMQQRQAAREAAIRAKAAQANAERVMEELARAAQKAAADGSRQQAGTAEPADEMVERIFGAQARAAAGGQAQARPQQAQYQQTQNQQSQNQQAPNQQPGDAAEADTKGDEETGETVANAGATLPLPLSILTNLVRRFTGAKDTGLEKAPDEVTTATVTIDDVLKSGWITASLPEGREIGFALPAGTTDGHEIRLKGQGFKLPGMQRGDAVINIRIAADPRFTVDGFDLHAVLPLSIENAVLGTEARIDGPSGPLNVTIPAWSGSDKTIRIPGQGLPREEGGRGDLVVELRIILWEKPDDKVTDLMRSMREGLFL</sequence>
<dbReference type="GO" id="GO:0005737">
    <property type="term" value="C:cytoplasm"/>
    <property type="evidence" value="ECO:0007669"/>
    <property type="project" value="TreeGrafter"/>
</dbReference>
<evidence type="ECO:0000256" key="2">
    <source>
        <dbReference type="SAM" id="Coils"/>
    </source>
</evidence>
<dbReference type="Gene3D" id="2.60.260.20">
    <property type="entry name" value="Urease metallochaperone UreE, N-terminal domain"/>
    <property type="match status" value="2"/>
</dbReference>
<feature type="coiled-coil region" evidence="2">
    <location>
        <begin position="70"/>
        <end position="118"/>
    </location>
</feature>
<proteinExistence type="predicted"/>
<keyword evidence="2" id="KW-0175">Coiled coil</keyword>
<name>A0AAE2SUQ3_RHILE</name>
<dbReference type="SUPFAM" id="SSF49493">
    <property type="entry name" value="HSP40/DnaJ peptide-binding domain"/>
    <property type="match status" value="2"/>
</dbReference>
<feature type="compositionally biased region" description="Low complexity" evidence="3">
    <location>
        <begin position="142"/>
        <end position="180"/>
    </location>
</feature>
<feature type="domain" description="J" evidence="4">
    <location>
        <begin position="3"/>
        <end position="68"/>
    </location>
</feature>
<keyword evidence="1" id="KW-0143">Chaperone</keyword>
<dbReference type="InterPro" id="IPR018253">
    <property type="entry name" value="DnaJ_domain_CS"/>
</dbReference>
<comment type="caution">
    <text evidence="5">The sequence shown here is derived from an EMBL/GenBank/DDBJ whole genome shotgun (WGS) entry which is preliminary data.</text>
</comment>
<dbReference type="GO" id="GO:0051082">
    <property type="term" value="F:unfolded protein binding"/>
    <property type="evidence" value="ECO:0007669"/>
    <property type="project" value="InterPro"/>
</dbReference>
<dbReference type="InterPro" id="IPR036869">
    <property type="entry name" value="J_dom_sf"/>
</dbReference>
<dbReference type="GO" id="GO:0042026">
    <property type="term" value="P:protein refolding"/>
    <property type="evidence" value="ECO:0007669"/>
    <property type="project" value="TreeGrafter"/>
</dbReference>
<dbReference type="PROSITE" id="PS50076">
    <property type="entry name" value="DNAJ_2"/>
    <property type="match status" value="1"/>
</dbReference>
<dbReference type="PANTHER" id="PTHR43096">
    <property type="entry name" value="DNAJ HOMOLOG 1, MITOCHONDRIAL-RELATED"/>
    <property type="match status" value="1"/>
</dbReference>
<evidence type="ECO:0000313" key="6">
    <source>
        <dbReference type="Proteomes" id="UP000538507"/>
    </source>
</evidence>
<dbReference type="EMBL" id="JACIGO010000001">
    <property type="protein sequence ID" value="MBB4288732.1"/>
    <property type="molecule type" value="Genomic_DNA"/>
</dbReference>
<gene>
    <name evidence="5" type="ORF">GGE16_000748</name>
</gene>
<dbReference type="InterPro" id="IPR002939">
    <property type="entry name" value="DnaJ_C"/>
</dbReference>
<evidence type="ECO:0000256" key="1">
    <source>
        <dbReference type="ARBA" id="ARBA00023186"/>
    </source>
</evidence>
<protein>
    <submittedName>
        <fullName evidence="5">DnaJ-class molecular chaperone</fullName>
    </submittedName>
</protein>
<dbReference type="PANTHER" id="PTHR43096:SF52">
    <property type="entry name" value="DNAJ HOMOLOG 1, MITOCHONDRIAL-RELATED"/>
    <property type="match status" value="1"/>
</dbReference>
<dbReference type="InterPro" id="IPR008971">
    <property type="entry name" value="HSP40/DnaJ_pept-bd"/>
</dbReference>
<dbReference type="PRINTS" id="PR00625">
    <property type="entry name" value="JDOMAIN"/>
</dbReference>
<dbReference type="AlphaFoldDB" id="A0AAE2SUQ3"/>
<dbReference type="Pfam" id="PF00226">
    <property type="entry name" value="DnaJ"/>
    <property type="match status" value="1"/>
</dbReference>
<dbReference type="CDD" id="cd10747">
    <property type="entry name" value="DnaJ_C"/>
    <property type="match status" value="1"/>
</dbReference>
<dbReference type="PROSITE" id="PS00636">
    <property type="entry name" value="DNAJ_1"/>
    <property type="match status" value="1"/>
</dbReference>
<dbReference type="SUPFAM" id="SSF46565">
    <property type="entry name" value="Chaperone J-domain"/>
    <property type="match status" value="1"/>
</dbReference>
<evidence type="ECO:0000256" key="3">
    <source>
        <dbReference type="SAM" id="MobiDB-lite"/>
    </source>
</evidence>
<dbReference type="RefSeq" id="WP_183605928.1">
    <property type="nucleotide sequence ID" value="NZ_JACHAZ010000002.1"/>
</dbReference>
<reference evidence="5 6" key="1">
    <citation type="submission" date="2020-08" db="EMBL/GenBank/DDBJ databases">
        <title>Genomic Encyclopedia of Type Strains, Phase IV (KMG-V): Genome sequencing to study the core and pangenomes of soil and plant-associated prokaryotes.</title>
        <authorList>
            <person name="Whitman W."/>
        </authorList>
    </citation>
    <scope>NUCLEOTIDE SEQUENCE [LARGE SCALE GENOMIC DNA]</scope>
    <source>
        <strain evidence="5 6">SEMIA 415</strain>
    </source>
</reference>
<dbReference type="InterPro" id="IPR001623">
    <property type="entry name" value="DnaJ_domain"/>
</dbReference>
<organism evidence="5 6">
    <name type="scientific">Rhizobium leguminosarum</name>
    <dbReference type="NCBI Taxonomy" id="384"/>
    <lineage>
        <taxon>Bacteria</taxon>
        <taxon>Pseudomonadati</taxon>
        <taxon>Pseudomonadota</taxon>
        <taxon>Alphaproteobacteria</taxon>
        <taxon>Hyphomicrobiales</taxon>
        <taxon>Rhizobiaceae</taxon>
        <taxon>Rhizobium/Agrobacterium group</taxon>
        <taxon>Rhizobium</taxon>
    </lineage>
</organism>